<dbReference type="EMBL" id="LAZR01000105">
    <property type="protein sequence ID" value="KKN91277.1"/>
    <property type="molecule type" value="Genomic_DNA"/>
</dbReference>
<comment type="caution">
    <text evidence="2">The sequence shown here is derived from an EMBL/GenBank/DDBJ whole genome shotgun (WGS) entry which is preliminary data.</text>
</comment>
<keyword evidence="1" id="KW-1133">Transmembrane helix</keyword>
<feature type="transmembrane region" description="Helical" evidence="1">
    <location>
        <begin position="99"/>
        <end position="121"/>
    </location>
</feature>
<proteinExistence type="predicted"/>
<reference evidence="2" key="1">
    <citation type="journal article" date="2015" name="Nature">
        <title>Complex archaea that bridge the gap between prokaryotes and eukaryotes.</title>
        <authorList>
            <person name="Spang A."/>
            <person name="Saw J.H."/>
            <person name="Jorgensen S.L."/>
            <person name="Zaremba-Niedzwiedzka K."/>
            <person name="Martijn J."/>
            <person name="Lind A.E."/>
            <person name="van Eijk R."/>
            <person name="Schleper C."/>
            <person name="Guy L."/>
            <person name="Ettema T.J."/>
        </authorList>
    </citation>
    <scope>NUCLEOTIDE SEQUENCE</scope>
</reference>
<protein>
    <submittedName>
        <fullName evidence="2">Uncharacterized protein</fullName>
    </submittedName>
</protein>
<sequence length="188" mass="20593">MFSKKEKSRPQRFAKTILALLFCVLPGCVAPDAVKTEIQGIRNDMGSLEKIVDQKADSTVVAEQVGEINNKIEQTAQIAEELSLWRKDVQAETINYSGAGWVVVGTGIMALIFVGAGLLLIRAFMKRGSLLTLITCAIQKVGKHSPDTVKAIKKQLKIETLNGGPFTEQDRKNLGNFAKKKGTFSEQE</sequence>
<keyword evidence="1" id="KW-0472">Membrane</keyword>
<evidence type="ECO:0000256" key="1">
    <source>
        <dbReference type="SAM" id="Phobius"/>
    </source>
</evidence>
<keyword evidence="1" id="KW-0812">Transmembrane</keyword>
<gene>
    <name evidence="2" type="ORF">LCGC14_0221450</name>
</gene>
<accession>A0A0F9UUX8</accession>
<dbReference type="AlphaFoldDB" id="A0A0F9UUX8"/>
<evidence type="ECO:0000313" key="2">
    <source>
        <dbReference type="EMBL" id="KKN91277.1"/>
    </source>
</evidence>
<name>A0A0F9UUX8_9ZZZZ</name>
<organism evidence="2">
    <name type="scientific">marine sediment metagenome</name>
    <dbReference type="NCBI Taxonomy" id="412755"/>
    <lineage>
        <taxon>unclassified sequences</taxon>
        <taxon>metagenomes</taxon>
        <taxon>ecological metagenomes</taxon>
    </lineage>
</organism>